<dbReference type="EMBL" id="LWDX02008935">
    <property type="protein sequence ID" value="OEL36524.1"/>
    <property type="molecule type" value="Genomic_DNA"/>
</dbReference>
<name>A0A1E5WGQ1_9POAL</name>
<reference evidence="1 2" key="1">
    <citation type="submission" date="2016-09" db="EMBL/GenBank/DDBJ databases">
        <title>The draft genome of Dichanthelium oligosanthes: A C3 panicoid grass species.</title>
        <authorList>
            <person name="Studer A.J."/>
            <person name="Schnable J.C."/>
            <person name="Brutnell T.P."/>
        </authorList>
    </citation>
    <scope>NUCLEOTIDE SEQUENCE [LARGE SCALE GENOMIC DNA]</scope>
    <source>
        <strain evidence="2">cv. Kellogg 1175</strain>
        <tissue evidence="1">Leaf</tissue>
    </source>
</reference>
<protein>
    <recommendedName>
        <fullName evidence="3">F-box domain-containing protein</fullName>
    </recommendedName>
</protein>
<gene>
    <name evidence="1" type="ORF">BAE44_0002456</name>
</gene>
<dbReference type="Proteomes" id="UP000095767">
    <property type="component" value="Unassembled WGS sequence"/>
</dbReference>
<dbReference type="InterPro" id="IPR050796">
    <property type="entry name" value="SCF_F-box_component"/>
</dbReference>
<keyword evidence="2" id="KW-1185">Reference proteome</keyword>
<sequence>MTATAAQPEAAATSRDLNDDVVTEILLRLPSAAVLPWRAVFKAWRRIIASPVFLAVHSRRFPLELIVQRHGVNDEVAALDTVPPLTLDETRRRCLHVPRQRGGYSLIASCDGLLMFERGPGMDVVNAGVEEVRNVILLGDCWSHSIHLYDLTEKRVLKQI</sequence>
<dbReference type="PANTHER" id="PTHR31672:SF13">
    <property type="entry name" value="F-BOX PROTEIN CPR30-LIKE"/>
    <property type="match status" value="1"/>
</dbReference>
<proteinExistence type="predicted"/>
<evidence type="ECO:0000313" key="1">
    <source>
        <dbReference type="EMBL" id="OEL36524.1"/>
    </source>
</evidence>
<dbReference type="AlphaFoldDB" id="A0A1E5WGQ1"/>
<dbReference type="InterPro" id="IPR036047">
    <property type="entry name" value="F-box-like_dom_sf"/>
</dbReference>
<dbReference type="PANTHER" id="PTHR31672">
    <property type="entry name" value="BNACNNG10540D PROTEIN"/>
    <property type="match status" value="1"/>
</dbReference>
<accession>A0A1E5WGQ1</accession>
<evidence type="ECO:0008006" key="3">
    <source>
        <dbReference type="Google" id="ProtNLM"/>
    </source>
</evidence>
<comment type="caution">
    <text evidence="1">The sequence shown here is derived from an EMBL/GenBank/DDBJ whole genome shotgun (WGS) entry which is preliminary data.</text>
</comment>
<dbReference type="SUPFAM" id="SSF81383">
    <property type="entry name" value="F-box domain"/>
    <property type="match status" value="1"/>
</dbReference>
<evidence type="ECO:0000313" key="2">
    <source>
        <dbReference type="Proteomes" id="UP000095767"/>
    </source>
</evidence>
<organism evidence="1 2">
    <name type="scientific">Dichanthelium oligosanthes</name>
    <dbReference type="NCBI Taxonomy" id="888268"/>
    <lineage>
        <taxon>Eukaryota</taxon>
        <taxon>Viridiplantae</taxon>
        <taxon>Streptophyta</taxon>
        <taxon>Embryophyta</taxon>
        <taxon>Tracheophyta</taxon>
        <taxon>Spermatophyta</taxon>
        <taxon>Magnoliopsida</taxon>
        <taxon>Liliopsida</taxon>
        <taxon>Poales</taxon>
        <taxon>Poaceae</taxon>
        <taxon>PACMAD clade</taxon>
        <taxon>Panicoideae</taxon>
        <taxon>Panicodae</taxon>
        <taxon>Paniceae</taxon>
        <taxon>Dichantheliinae</taxon>
        <taxon>Dichanthelium</taxon>
    </lineage>
</organism>